<evidence type="ECO:0000256" key="7">
    <source>
        <dbReference type="ARBA" id="ARBA00023125"/>
    </source>
</evidence>
<dbReference type="InterPro" id="IPR000330">
    <property type="entry name" value="SNF2_N"/>
</dbReference>
<evidence type="ECO:0000256" key="6">
    <source>
        <dbReference type="ARBA" id="ARBA00022840"/>
    </source>
</evidence>
<dbReference type="Pfam" id="PF00176">
    <property type="entry name" value="SNF2-rel_dom"/>
    <property type="match status" value="1"/>
</dbReference>
<dbReference type="InterPro" id="IPR014001">
    <property type="entry name" value="Helicase_ATP-bd"/>
</dbReference>
<accession>A0A0N5A7S1</accession>
<keyword evidence="5" id="KW-0347">Helicase</keyword>
<dbReference type="CDD" id="cd18793">
    <property type="entry name" value="SF2_C_SNF"/>
    <property type="match status" value="1"/>
</dbReference>
<evidence type="ECO:0000256" key="8">
    <source>
        <dbReference type="ARBA" id="ARBA00023242"/>
    </source>
</evidence>
<dbReference type="InterPro" id="IPR027417">
    <property type="entry name" value="P-loop_NTPase"/>
</dbReference>
<keyword evidence="3" id="KW-0547">Nucleotide-binding</keyword>
<evidence type="ECO:0000256" key="2">
    <source>
        <dbReference type="ARBA" id="ARBA00007025"/>
    </source>
</evidence>
<feature type="region of interest" description="Disordered" evidence="9">
    <location>
        <begin position="744"/>
        <end position="764"/>
    </location>
</feature>
<dbReference type="Gene3D" id="1.20.120.850">
    <property type="entry name" value="SWI2/SNF2 ATPases, N-terminal domain"/>
    <property type="match status" value="1"/>
</dbReference>
<evidence type="ECO:0000256" key="4">
    <source>
        <dbReference type="ARBA" id="ARBA00022801"/>
    </source>
</evidence>
<evidence type="ECO:0000259" key="10">
    <source>
        <dbReference type="PROSITE" id="PS51192"/>
    </source>
</evidence>
<keyword evidence="8" id="KW-0539">Nucleus</keyword>
<dbReference type="InterPro" id="IPR001650">
    <property type="entry name" value="Helicase_C-like"/>
</dbReference>
<evidence type="ECO:0000313" key="13">
    <source>
        <dbReference type="WBParaSite" id="SMUV_0000008101-mRNA-1"/>
    </source>
</evidence>
<evidence type="ECO:0000256" key="3">
    <source>
        <dbReference type="ARBA" id="ARBA00022741"/>
    </source>
</evidence>
<dbReference type="PROSITE" id="PS51194">
    <property type="entry name" value="HELICASE_CTER"/>
    <property type="match status" value="1"/>
</dbReference>
<proteinExistence type="inferred from homology"/>
<dbReference type="GO" id="GO:0005524">
    <property type="term" value="F:ATP binding"/>
    <property type="evidence" value="ECO:0007669"/>
    <property type="project" value="UniProtKB-KW"/>
</dbReference>
<dbReference type="AlphaFoldDB" id="A0A0N5A7S1"/>
<feature type="domain" description="Helicase ATP-binding" evidence="10">
    <location>
        <begin position="255"/>
        <end position="490"/>
    </location>
</feature>
<dbReference type="InterPro" id="IPR044574">
    <property type="entry name" value="ARIP4-like"/>
</dbReference>
<evidence type="ECO:0000256" key="5">
    <source>
        <dbReference type="ARBA" id="ARBA00022806"/>
    </source>
</evidence>
<evidence type="ECO:0000259" key="11">
    <source>
        <dbReference type="PROSITE" id="PS51194"/>
    </source>
</evidence>
<dbReference type="SMART" id="SM00487">
    <property type="entry name" value="DEXDc"/>
    <property type="match status" value="1"/>
</dbReference>
<dbReference type="STRING" id="451379.A0A0N5A7S1"/>
<comment type="subcellular location">
    <subcellularLocation>
        <location evidence="1">Nucleus</location>
    </subcellularLocation>
</comment>
<keyword evidence="4" id="KW-0378">Hydrolase</keyword>
<sequence>MGRDSKINVIECTPFPGPSNASDNELRTSSLPVDHTASAESELISVILPTNNNRNLKRKHIKCIVYLFLSKSFIVNEGADFDDTRLSSITQEAQRVERERLERLKKSQECSSLVDTPYHGSSDSSTGVSDSCKLPLNTKNDEKDLDIIELSSDEEEVKSDTVNSFYKNSIERTRFVREDDAEILQRQERRRLEKCRKVGDLESTELREGRLLINAGKPPTDPDVFVPEHLTTVLQPHQLGGIRFMYNNIIESISAFPNSPGFGCILAHSMGLGKTIQIITFTDIFYRYAGGKKILIIVPINTIQNWRNEYDKWLPDCLSNDCKPIRPFKVHLLGDSVKTIEERSEMIRQWNTDGGVLLIGYDMFRGLTQTNTATKRKTTRKMSKKVKEEVIDIEKEEFEAAVHAGYQKLYFNFHKTFFFTFAFLEIRRALIEPGPDLIVCDEGHRIKNDKAGITAALAAVKTRRRIVLTGYPLQNNLMEYFCMVDFVRPSYLGSKKDFSVMFEKPIKNGLCIDSTPADLKLARQRTHVLVELLKGFVQRYKLQLGEGILYFFFEFLYILRRTHHLLEKILPPSSEFVLLIRKSPIQRLLYRSFVQFASTEIKAAYGATTFNPLKAFAACSKIWNHPDVLHNVLERKHESVKNWKVSLPTEFEGNQVGAQDFFLFPLQSCTQLPNTSTYESCSTINATIANGYEYPSSNYSAQFPFTYPVSEEFKPTFFTEQYCNDAFTNNFFNDTNIEQQHNINSQQHSQYPQQSNPSFSSFSTQNAANSVVNDQFLISDSELAKAESDDTKVTKPRSHTTISKAILEEMGLSTGVKYEWAELAMQNYQPGNIVNGFKMVIALSIIQETTRKLEKILLFSQSLLTLDLIEEYLHNSAPIDTPQGSVKWIKNRTYYRFDGTTSGSEREKLINRFNEDPSVFLFLISTRAGSLGINLVVVSANRVIIFDASWNPCHDAQAVCRIYRYGQRKRTFIYRLVLDNSMEKAIFNRQIGKHGLQQRVVDDKQMDVDVTKRELEQLLVYDEALDVSDQPLDMSNWHCEDPVLWLTVVSHNNLFSQLPFLHESLLMKREEGLSAEEKTEAQLLYEREKKLYKGIDFDRDIRAGRWIRDRDLAQSFKSDSDLLLHNGAYSVHLPSKPTPWPMDLKRIGSDNKLPPYTVGTYLSNARKLLGNRSHIGADENVGRETVKSQSFWNHWPGHQLNASKQQFTSKIPYFKERLAETSSLVKSRATRQQSNTSDLNEVICLSDSD</sequence>
<keyword evidence="7" id="KW-0238">DNA-binding</keyword>
<protein>
    <submittedName>
        <fullName evidence="13">Helicase ARIP4</fullName>
    </submittedName>
</protein>
<dbReference type="Pfam" id="PF00271">
    <property type="entry name" value="Helicase_C"/>
    <property type="match status" value="1"/>
</dbReference>
<keyword evidence="6" id="KW-0067">ATP-binding</keyword>
<name>A0A0N5A7S1_9BILA</name>
<evidence type="ECO:0000256" key="1">
    <source>
        <dbReference type="ARBA" id="ARBA00004123"/>
    </source>
</evidence>
<feature type="domain" description="Helicase C-terminal" evidence="11">
    <location>
        <begin position="845"/>
        <end position="1007"/>
    </location>
</feature>
<reference evidence="13" key="1">
    <citation type="submission" date="2016-04" db="UniProtKB">
        <authorList>
            <consortium name="WormBaseParasite"/>
        </authorList>
    </citation>
    <scope>IDENTIFICATION</scope>
</reference>
<dbReference type="Gene3D" id="3.40.50.300">
    <property type="entry name" value="P-loop containing nucleotide triphosphate hydrolases"/>
    <property type="match status" value="2"/>
</dbReference>
<dbReference type="GO" id="GO:0003677">
    <property type="term" value="F:DNA binding"/>
    <property type="evidence" value="ECO:0007669"/>
    <property type="project" value="UniProtKB-KW"/>
</dbReference>
<dbReference type="GO" id="GO:0005634">
    <property type="term" value="C:nucleus"/>
    <property type="evidence" value="ECO:0007669"/>
    <property type="project" value="UniProtKB-SubCell"/>
</dbReference>
<evidence type="ECO:0000313" key="12">
    <source>
        <dbReference type="Proteomes" id="UP000046393"/>
    </source>
</evidence>
<dbReference type="Gene3D" id="3.40.50.10810">
    <property type="entry name" value="Tandem AAA-ATPase domain"/>
    <property type="match status" value="1"/>
</dbReference>
<dbReference type="GO" id="GO:0004386">
    <property type="term" value="F:helicase activity"/>
    <property type="evidence" value="ECO:0007669"/>
    <property type="project" value="UniProtKB-KW"/>
</dbReference>
<dbReference type="InterPro" id="IPR049730">
    <property type="entry name" value="SNF2/RAD54-like_C"/>
</dbReference>
<dbReference type="SUPFAM" id="SSF52540">
    <property type="entry name" value="P-loop containing nucleoside triphosphate hydrolases"/>
    <property type="match status" value="2"/>
</dbReference>
<evidence type="ECO:0000256" key="9">
    <source>
        <dbReference type="SAM" id="MobiDB-lite"/>
    </source>
</evidence>
<keyword evidence="12" id="KW-1185">Reference proteome</keyword>
<dbReference type="GO" id="GO:0016887">
    <property type="term" value="F:ATP hydrolysis activity"/>
    <property type="evidence" value="ECO:0007669"/>
    <property type="project" value="InterPro"/>
</dbReference>
<dbReference type="PANTHER" id="PTHR45797:SF1">
    <property type="entry name" value="HELICASE ARIP4"/>
    <property type="match status" value="1"/>
</dbReference>
<dbReference type="Proteomes" id="UP000046393">
    <property type="component" value="Unplaced"/>
</dbReference>
<comment type="similarity">
    <text evidence="2">Belongs to the SNF2/RAD54 helicase family.</text>
</comment>
<dbReference type="PROSITE" id="PS51192">
    <property type="entry name" value="HELICASE_ATP_BIND_1"/>
    <property type="match status" value="1"/>
</dbReference>
<dbReference type="InterPro" id="IPR038718">
    <property type="entry name" value="SNF2-like_sf"/>
</dbReference>
<dbReference type="PANTHER" id="PTHR45797">
    <property type="entry name" value="RAD54-LIKE"/>
    <property type="match status" value="1"/>
</dbReference>
<dbReference type="SMART" id="SM00490">
    <property type="entry name" value="HELICc"/>
    <property type="match status" value="1"/>
</dbReference>
<dbReference type="WBParaSite" id="SMUV_0000008101-mRNA-1">
    <property type="protein sequence ID" value="SMUV_0000008101-mRNA-1"/>
    <property type="gene ID" value="SMUV_0000008101"/>
</dbReference>
<organism evidence="12 13">
    <name type="scientific">Syphacia muris</name>
    <dbReference type="NCBI Taxonomy" id="451379"/>
    <lineage>
        <taxon>Eukaryota</taxon>
        <taxon>Metazoa</taxon>
        <taxon>Ecdysozoa</taxon>
        <taxon>Nematoda</taxon>
        <taxon>Chromadorea</taxon>
        <taxon>Rhabditida</taxon>
        <taxon>Spirurina</taxon>
        <taxon>Oxyuridomorpha</taxon>
        <taxon>Oxyuroidea</taxon>
        <taxon>Oxyuridae</taxon>
        <taxon>Syphacia</taxon>
    </lineage>
</organism>